<evidence type="ECO:0000313" key="1">
    <source>
        <dbReference type="EMBL" id="KAK8572727.1"/>
    </source>
</evidence>
<protein>
    <submittedName>
        <fullName evidence="1">Uncharacterized protein</fullName>
    </submittedName>
</protein>
<accession>A0ABR2F6V3</accession>
<organism evidence="1 2">
    <name type="scientific">Hibiscus sabdariffa</name>
    <name type="common">roselle</name>
    <dbReference type="NCBI Taxonomy" id="183260"/>
    <lineage>
        <taxon>Eukaryota</taxon>
        <taxon>Viridiplantae</taxon>
        <taxon>Streptophyta</taxon>
        <taxon>Embryophyta</taxon>
        <taxon>Tracheophyta</taxon>
        <taxon>Spermatophyta</taxon>
        <taxon>Magnoliopsida</taxon>
        <taxon>eudicotyledons</taxon>
        <taxon>Gunneridae</taxon>
        <taxon>Pentapetalae</taxon>
        <taxon>rosids</taxon>
        <taxon>malvids</taxon>
        <taxon>Malvales</taxon>
        <taxon>Malvaceae</taxon>
        <taxon>Malvoideae</taxon>
        <taxon>Hibiscus</taxon>
    </lineage>
</organism>
<evidence type="ECO:0000313" key="2">
    <source>
        <dbReference type="Proteomes" id="UP001472677"/>
    </source>
</evidence>
<dbReference type="Proteomes" id="UP001472677">
    <property type="component" value="Unassembled WGS sequence"/>
</dbReference>
<sequence>MVMTGRVGFESVGTLTTTCLVGFNVDAIAPDAFMAFSLPAIERMMVESRFVISLGSTLEGTGSTDGAMGPIERMMVESDRLHESFQREHSIWDIVLEYGHECYICNGLRVRLIFNNLYSTID</sequence>
<dbReference type="EMBL" id="JBBPBM010000008">
    <property type="protein sequence ID" value="KAK8572727.1"/>
    <property type="molecule type" value="Genomic_DNA"/>
</dbReference>
<name>A0ABR2F6V3_9ROSI</name>
<proteinExistence type="predicted"/>
<reference evidence="1 2" key="1">
    <citation type="journal article" date="2024" name="G3 (Bethesda)">
        <title>Genome assembly of Hibiscus sabdariffa L. provides insights into metabolisms of medicinal natural products.</title>
        <authorList>
            <person name="Kim T."/>
        </authorList>
    </citation>
    <scope>NUCLEOTIDE SEQUENCE [LARGE SCALE GENOMIC DNA]</scope>
    <source>
        <strain evidence="1">TK-2024</strain>
        <tissue evidence="1">Old leaves</tissue>
    </source>
</reference>
<comment type="caution">
    <text evidence="1">The sequence shown here is derived from an EMBL/GenBank/DDBJ whole genome shotgun (WGS) entry which is preliminary data.</text>
</comment>
<keyword evidence="2" id="KW-1185">Reference proteome</keyword>
<gene>
    <name evidence="1" type="ORF">V6N12_028774</name>
</gene>